<gene>
    <name evidence="8" type="primary">MED17</name>
    <name evidence="10" type="ORF">B2J93_6429</name>
</gene>
<keyword evidence="8" id="KW-0010">Activator</keyword>
<evidence type="ECO:0000256" key="2">
    <source>
        <dbReference type="ARBA" id="ARBA00005635"/>
    </source>
</evidence>
<evidence type="ECO:0000256" key="7">
    <source>
        <dbReference type="ARBA" id="ARBA00032014"/>
    </source>
</evidence>
<dbReference type="PANTHER" id="PTHR13114:SF7">
    <property type="entry name" value="MEDIATOR OF RNA POLYMERASE II TRANSCRIPTION SUBUNIT 17"/>
    <property type="match status" value="1"/>
</dbReference>
<dbReference type="InterPro" id="IPR019313">
    <property type="entry name" value="Mediator_Med17"/>
</dbReference>
<dbReference type="OrthoDB" id="5319830at2759"/>
<dbReference type="AlphaFoldDB" id="A0A218Z5S0"/>
<feature type="region of interest" description="Disordered" evidence="9">
    <location>
        <begin position="553"/>
        <end position="572"/>
    </location>
</feature>
<dbReference type="Proteomes" id="UP000242519">
    <property type="component" value="Unassembled WGS sequence"/>
</dbReference>
<dbReference type="Pfam" id="PF10156">
    <property type="entry name" value="Med17"/>
    <property type="match status" value="1"/>
</dbReference>
<evidence type="ECO:0000256" key="8">
    <source>
        <dbReference type="RuleBase" id="RU364140"/>
    </source>
</evidence>
<dbReference type="GO" id="GO:0016592">
    <property type="term" value="C:mediator complex"/>
    <property type="evidence" value="ECO:0007669"/>
    <property type="project" value="InterPro"/>
</dbReference>
<feature type="region of interest" description="Disordered" evidence="9">
    <location>
        <begin position="50"/>
        <end position="75"/>
    </location>
</feature>
<evidence type="ECO:0000256" key="3">
    <source>
        <dbReference type="ARBA" id="ARBA00019610"/>
    </source>
</evidence>
<dbReference type="GO" id="GO:0070847">
    <property type="term" value="C:core mediator complex"/>
    <property type="evidence" value="ECO:0007669"/>
    <property type="project" value="TreeGrafter"/>
</dbReference>
<comment type="subcellular location">
    <subcellularLocation>
        <location evidence="1 8">Nucleus</location>
    </subcellularLocation>
</comment>
<evidence type="ECO:0000256" key="1">
    <source>
        <dbReference type="ARBA" id="ARBA00004123"/>
    </source>
</evidence>
<comment type="function">
    <text evidence="8">Component of the Mediator complex, a coactivator involved in the regulated transcription of nearly all RNA polymerase II-dependent genes. Mediator functions as a bridge to convey information from gene-specific regulatory proteins to the basal RNA polymerase II transcription machinery. Mediator is recruited to promoters by direct interactions with regulatory proteins and serves as a scaffold for the assembly of a functional preinitiation complex with RNA polymerase II and the general transcription factors.</text>
</comment>
<keyword evidence="5 8" id="KW-0804">Transcription</keyword>
<feature type="compositionally biased region" description="Basic and acidic residues" evidence="9">
    <location>
        <begin position="632"/>
        <end position="641"/>
    </location>
</feature>
<feature type="compositionally biased region" description="Polar residues" evidence="9">
    <location>
        <begin position="556"/>
        <end position="572"/>
    </location>
</feature>
<evidence type="ECO:0000256" key="5">
    <source>
        <dbReference type="ARBA" id="ARBA00023163"/>
    </source>
</evidence>
<comment type="subunit">
    <text evidence="8">Component of the Mediator complex.</text>
</comment>
<sequence>MASIPSEFPISLSTWPIQSSEDALPSIIQRINFERGGFQNITEESLRQEIVEEESDNEKDNTSSSSEDVEEPDRAKDLVVARDELILQIEGAHQNAMLALDFISLLLSKDAPIQAGLSLSPDLQQIVGTKTLGADKLAAPRATDAQKQDNKNVAKGWKIQHLNQTVESILASATRLEKEIEHETKYWEQVLAVSEKGWAICRLPNQKHILGVRFGFSEASPAFKSRSLAALQRNADGTISLGQGLANAEPRTLRVRIQTEGEYTGCSSIPRPVPQDSPIESLILQARNTIFSEELWQELSRESRTLEPVQARDNTLIFQLSATKTMVIDLIPLEDQSSAYSGLDDALAESLFLALSLLLSYAHRKALERRSQLPPPISSDKRPNPPLSLFRLLIARARHQGTVSQLHGLFRPLLEVLRATSLAHLPTYSLVPKFWPAPPNSRLSVAERTILALTTHLEAIVTFTITPSTTLTIHARTHCQPALFTQFTLSLSPSSPLHATCPPVQRLESFNVLREYIYHATTCALASLFLPPCPSIVTSTWTQTAHPNILHRHVPRSSNHNPTVGSTTASQTKQLSFTLRQEPFGASGNRYSITVLRAQWEWARGELSGTPVMAWTDKSFASAYTRPNPDIAQEKEEEKQKDKGKRRLKVIQGEGFYEWIAAYPCEGLTWEEGEGVVVWSLEQVMLAAGR</sequence>
<comment type="similarity">
    <text evidence="2 8">Belongs to the Mediator complex subunit 17 family.</text>
</comment>
<dbReference type="InParanoid" id="A0A218Z5S0"/>
<accession>A0A218Z5S0</accession>
<evidence type="ECO:0000313" key="11">
    <source>
        <dbReference type="Proteomes" id="UP000242519"/>
    </source>
</evidence>
<feature type="region of interest" description="Disordered" evidence="9">
    <location>
        <begin position="626"/>
        <end position="645"/>
    </location>
</feature>
<evidence type="ECO:0000256" key="6">
    <source>
        <dbReference type="ARBA" id="ARBA00023242"/>
    </source>
</evidence>
<comment type="caution">
    <text evidence="10">The sequence shown here is derived from an EMBL/GenBank/DDBJ whole genome shotgun (WGS) entry which is preliminary data.</text>
</comment>
<dbReference type="EMBL" id="MZNU01000200">
    <property type="protein sequence ID" value="OWP03112.1"/>
    <property type="molecule type" value="Genomic_DNA"/>
</dbReference>
<dbReference type="GO" id="GO:0003712">
    <property type="term" value="F:transcription coregulator activity"/>
    <property type="evidence" value="ECO:0007669"/>
    <property type="project" value="InterPro"/>
</dbReference>
<evidence type="ECO:0000256" key="4">
    <source>
        <dbReference type="ARBA" id="ARBA00023015"/>
    </source>
</evidence>
<reference evidence="10 11" key="1">
    <citation type="submission" date="2017-04" db="EMBL/GenBank/DDBJ databases">
        <title>Draft genome sequence of Marssonina coronaria NL1: causal agent of apple blotch.</title>
        <authorList>
            <person name="Cheng Q."/>
        </authorList>
    </citation>
    <scope>NUCLEOTIDE SEQUENCE [LARGE SCALE GENOMIC DNA]</scope>
    <source>
        <strain evidence="10 11">NL1</strain>
    </source>
</reference>
<keyword evidence="6 8" id="KW-0539">Nucleus</keyword>
<name>A0A218Z5S0_9HELO</name>
<dbReference type="STRING" id="503106.A0A218Z5S0"/>
<proteinExistence type="inferred from homology"/>
<dbReference type="GO" id="GO:0006357">
    <property type="term" value="P:regulation of transcription by RNA polymerase II"/>
    <property type="evidence" value="ECO:0007669"/>
    <property type="project" value="InterPro"/>
</dbReference>
<evidence type="ECO:0000256" key="9">
    <source>
        <dbReference type="SAM" id="MobiDB-lite"/>
    </source>
</evidence>
<dbReference type="Gene3D" id="6.10.250.2620">
    <property type="match status" value="1"/>
</dbReference>
<protein>
    <recommendedName>
        <fullName evidence="3 8">Mediator of RNA polymerase II transcription subunit 17</fullName>
    </recommendedName>
    <alternativeName>
        <fullName evidence="7 8">Mediator complex subunit 17</fullName>
    </alternativeName>
</protein>
<keyword evidence="4 8" id="KW-0805">Transcription regulation</keyword>
<organism evidence="10 11">
    <name type="scientific">Diplocarpon coronariae</name>
    <dbReference type="NCBI Taxonomy" id="2795749"/>
    <lineage>
        <taxon>Eukaryota</taxon>
        <taxon>Fungi</taxon>
        <taxon>Dikarya</taxon>
        <taxon>Ascomycota</taxon>
        <taxon>Pezizomycotina</taxon>
        <taxon>Leotiomycetes</taxon>
        <taxon>Helotiales</taxon>
        <taxon>Drepanopezizaceae</taxon>
        <taxon>Diplocarpon</taxon>
    </lineage>
</organism>
<evidence type="ECO:0000313" key="10">
    <source>
        <dbReference type="EMBL" id="OWP03112.1"/>
    </source>
</evidence>
<dbReference type="PANTHER" id="PTHR13114">
    <property type="entry name" value="MEDIATOR OF RNA POLYMERASE II TRANSCRIPTION SUBUNIT 17"/>
    <property type="match status" value="1"/>
</dbReference>
<keyword evidence="11" id="KW-1185">Reference proteome</keyword>